<feature type="binding site" evidence="12">
    <location>
        <begin position="115"/>
        <end position="117"/>
    </location>
    <ligand>
        <name>thiamine diphosphate</name>
        <dbReference type="ChEBI" id="CHEBI:58937"/>
    </ligand>
</feature>
<dbReference type="SUPFAM" id="SSF52518">
    <property type="entry name" value="Thiamin diphosphate-binding fold (THDP-binding)"/>
    <property type="match status" value="2"/>
</dbReference>
<keyword evidence="7 13" id="KW-0460">Magnesium</keyword>
<keyword evidence="6 13" id="KW-0479">Metal-binding</keyword>
<dbReference type="InterPro" id="IPR005475">
    <property type="entry name" value="Transketolase-like_Pyr-bd"/>
</dbReference>
<dbReference type="InterPro" id="IPR049557">
    <property type="entry name" value="Transketolase_CS"/>
</dbReference>
<feature type="binding site" evidence="13">
    <location>
        <position position="186"/>
    </location>
    <ligand>
        <name>Mg(2+)</name>
        <dbReference type="ChEBI" id="CHEBI:18420"/>
    </ligand>
</feature>
<comment type="subunit">
    <text evidence="3 15">Homodimer.</text>
</comment>
<evidence type="ECO:0000256" key="3">
    <source>
        <dbReference type="ARBA" id="ARBA00011738"/>
    </source>
</evidence>
<gene>
    <name evidence="17" type="ORF">AKO1_014243</name>
</gene>
<organism evidence="17 18">
    <name type="scientific">Acrasis kona</name>
    <dbReference type="NCBI Taxonomy" id="1008807"/>
    <lineage>
        <taxon>Eukaryota</taxon>
        <taxon>Discoba</taxon>
        <taxon>Heterolobosea</taxon>
        <taxon>Tetramitia</taxon>
        <taxon>Eutetramitia</taxon>
        <taxon>Acrasidae</taxon>
        <taxon>Acrasis</taxon>
    </lineage>
</organism>
<dbReference type="InterPro" id="IPR055152">
    <property type="entry name" value="Transketolase-like_C_2"/>
</dbReference>
<feature type="binding site" evidence="11">
    <location>
        <position position="358"/>
    </location>
    <ligand>
        <name>substrate</name>
    </ligand>
</feature>
<feature type="binding site" evidence="13">
    <location>
        <position position="188"/>
    </location>
    <ligand>
        <name>Mg(2+)</name>
        <dbReference type="ChEBI" id="CHEBI:18420"/>
    </ligand>
</feature>
<evidence type="ECO:0000256" key="13">
    <source>
        <dbReference type="PIRSR" id="PIRSR605478-4"/>
    </source>
</evidence>
<keyword evidence="18" id="KW-1185">Reference proteome</keyword>
<keyword evidence="8 12" id="KW-0786">Thiamine pyrophosphate</keyword>
<dbReference type="PROSITE" id="PS00801">
    <property type="entry name" value="TRANSKETOLASE_1"/>
    <property type="match status" value="1"/>
</dbReference>
<dbReference type="InterPro" id="IPR029061">
    <property type="entry name" value="THDP-binding"/>
</dbReference>
<evidence type="ECO:0000256" key="11">
    <source>
        <dbReference type="PIRSR" id="PIRSR605478-2"/>
    </source>
</evidence>
<feature type="active site" description="Proton donor" evidence="10">
    <location>
        <position position="412"/>
    </location>
</feature>
<feature type="site" description="Important for catalytic activity" evidence="14">
    <location>
        <position position="262"/>
    </location>
</feature>
<sequence>MSDIDTLAINNIRCLAADVVQTADSGHPGMPMGMAPVAHTLFSRVLNFDGKDPKWFNRDRWLLSNGHGCALQYIMLHLGGYDLPLDELKRFRQVGSKTPGHPECHVTPGVEVTTGPLGQGFANAVGMALAQEHLKTVLNTPEVSVIDNTIYAFCGDGCLMEGVTSEAASFAGHLGLGSLVVVYDDNKITIDGSTDVTFTENVQKRFESYDWHVVVVERGNEDVESLHKALESAKSTKDKPSLVIVKTTIGFGSKIQGTAKVHGAPLGWADIEAVKSKFGFDPKEKFVIDQKVQDFYKQVNDKNHKVKQEWDEKINTTYKNQYPEKYALLQKLTSGDVLPKDWSFLPSFKPGDDAVATRKLSQQVLQKLAAAIPELIGGSADLAASNLTWIEKSKAMDKGDFSGRNINFGIREHGMAAICNGLSAYAPGIIPFCATFLNFVGYMAGASRLSSVSEVPVLYVMTHDSIGLGEDGPTHQPIEIVPMVRATPNSFLFRPADGNETSGAYKYALLQRKSPSYLCLSRQNLPQLEGTSIDAVAKGGYALNDEQDPELILVATGSEVSLIVDAAKQLKGEVRVRVVSLVCWELFEKQSQDYKLSVLNGKDGKIVPVLSVEALSVSGWDKYSHVQIGMRTFGASGPAKDLFKKFGFTTENVVKRSKQVVEFYSKNQNALGNLVLKPNLYDDDENVVPK</sequence>
<dbReference type="FunFam" id="3.40.50.970:FF:000003">
    <property type="entry name" value="Transketolase"/>
    <property type="match status" value="1"/>
</dbReference>
<dbReference type="NCBIfam" id="TIGR00232">
    <property type="entry name" value="tktlase_bact"/>
    <property type="match status" value="1"/>
</dbReference>
<feature type="binding site" evidence="12">
    <location>
        <position position="262"/>
    </location>
    <ligand>
        <name>thiamine diphosphate</name>
        <dbReference type="ChEBI" id="CHEBI:58937"/>
    </ligand>
</feature>
<dbReference type="Pfam" id="PF22613">
    <property type="entry name" value="Transketolase_C_1"/>
    <property type="match status" value="1"/>
</dbReference>
<evidence type="ECO:0000256" key="12">
    <source>
        <dbReference type="PIRSR" id="PIRSR605478-3"/>
    </source>
</evidence>
<dbReference type="GO" id="GO:0046872">
    <property type="term" value="F:metal ion binding"/>
    <property type="evidence" value="ECO:0007669"/>
    <property type="project" value="UniProtKB-KW"/>
</dbReference>
<dbReference type="Pfam" id="PF00456">
    <property type="entry name" value="Transketolase_N"/>
    <property type="match status" value="1"/>
</dbReference>
<evidence type="ECO:0000256" key="1">
    <source>
        <dbReference type="ARBA" id="ARBA00001941"/>
    </source>
</evidence>
<dbReference type="CDD" id="cd02012">
    <property type="entry name" value="TPP_TK"/>
    <property type="match status" value="1"/>
</dbReference>
<dbReference type="InterPro" id="IPR033247">
    <property type="entry name" value="Transketolase_fam"/>
</dbReference>
<evidence type="ECO:0000256" key="4">
    <source>
        <dbReference type="ARBA" id="ARBA00013152"/>
    </source>
</evidence>
<evidence type="ECO:0000313" key="18">
    <source>
        <dbReference type="Proteomes" id="UP001431209"/>
    </source>
</evidence>
<dbReference type="InterPro" id="IPR005474">
    <property type="entry name" value="Transketolase_N"/>
</dbReference>
<evidence type="ECO:0000256" key="8">
    <source>
        <dbReference type="ARBA" id="ARBA00023052"/>
    </source>
</evidence>
<feature type="binding site" evidence="11">
    <location>
        <position position="475"/>
    </location>
    <ligand>
        <name>substrate</name>
    </ligand>
</feature>
<keyword evidence="5 15" id="KW-0808">Transferase</keyword>
<feature type="binding site" evidence="11">
    <location>
        <position position="471"/>
    </location>
    <ligand>
        <name>substrate</name>
    </ligand>
</feature>
<comment type="similarity">
    <text evidence="2 15">Belongs to the transketolase family.</text>
</comment>
<dbReference type="Pfam" id="PF02779">
    <property type="entry name" value="Transket_pyr"/>
    <property type="match status" value="1"/>
</dbReference>
<dbReference type="PANTHER" id="PTHR43522:SF2">
    <property type="entry name" value="TRANSKETOLASE 1-RELATED"/>
    <property type="match status" value="1"/>
</dbReference>
<dbReference type="InterPro" id="IPR020826">
    <property type="entry name" value="Transketolase_BS"/>
</dbReference>
<dbReference type="GO" id="GO:0005634">
    <property type="term" value="C:nucleus"/>
    <property type="evidence" value="ECO:0007669"/>
    <property type="project" value="TreeGrafter"/>
</dbReference>
<dbReference type="EC" id="2.2.1.1" evidence="4 15"/>
<dbReference type="InterPro" id="IPR005478">
    <property type="entry name" value="Transketolase_bac-like"/>
</dbReference>
<protein>
    <recommendedName>
        <fullName evidence="4 15">Transketolase</fullName>
        <ecNumber evidence="4 15">2.2.1.1</ecNumber>
    </recommendedName>
</protein>
<dbReference type="PROSITE" id="PS00802">
    <property type="entry name" value="TRANSKETOLASE_2"/>
    <property type="match status" value="1"/>
</dbReference>
<evidence type="ECO:0000256" key="14">
    <source>
        <dbReference type="PIRSR" id="PIRSR605478-5"/>
    </source>
</evidence>
<reference evidence="17 18" key="1">
    <citation type="submission" date="2024-03" db="EMBL/GenBank/DDBJ databases">
        <title>The Acrasis kona genome and developmental transcriptomes reveal deep origins of eukaryotic multicellular pathways.</title>
        <authorList>
            <person name="Sheikh S."/>
            <person name="Fu C.-J."/>
            <person name="Brown M.W."/>
            <person name="Baldauf S.L."/>
        </authorList>
    </citation>
    <scope>NUCLEOTIDE SEQUENCE [LARGE SCALE GENOMIC DNA]</scope>
    <source>
        <strain evidence="17 18">ATCC MYA-3509</strain>
    </source>
</reference>
<evidence type="ECO:0000259" key="16">
    <source>
        <dbReference type="SMART" id="SM00861"/>
    </source>
</evidence>
<feature type="site" description="Important for catalytic activity" evidence="14">
    <location>
        <position position="27"/>
    </location>
</feature>
<dbReference type="GO" id="GO:0004802">
    <property type="term" value="F:transketolase activity"/>
    <property type="evidence" value="ECO:0007669"/>
    <property type="project" value="UniProtKB-EC"/>
</dbReference>
<evidence type="ECO:0000256" key="5">
    <source>
        <dbReference type="ARBA" id="ARBA00022679"/>
    </source>
</evidence>
<dbReference type="FunFam" id="3.40.50.920:FF:000003">
    <property type="entry name" value="Transketolase"/>
    <property type="match status" value="1"/>
</dbReference>
<accession>A0AAW2Z1Y4</accession>
<dbReference type="Gene3D" id="3.40.50.970">
    <property type="match status" value="2"/>
</dbReference>
<evidence type="ECO:0000313" key="17">
    <source>
        <dbReference type="EMBL" id="KAL0482781.1"/>
    </source>
</evidence>
<feature type="binding site" evidence="11">
    <location>
        <position position="385"/>
    </location>
    <ligand>
        <name>substrate</name>
    </ligand>
</feature>
<name>A0AAW2Z1Y4_9EUKA</name>
<feature type="binding site" evidence="12">
    <location>
        <position position="186"/>
    </location>
    <ligand>
        <name>thiamine diphosphate</name>
        <dbReference type="ChEBI" id="CHEBI:58937"/>
    </ligand>
</feature>
<dbReference type="GO" id="GO:0005829">
    <property type="term" value="C:cytosol"/>
    <property type="evidence" value="ECO:0007669"/>
    <property type="project" value="TreeGrafter"/>
</dbReference>
<comment type="function">
    <text evidence="15">Catalyzes the transfer of a two-carbon ketol group from a ketose donor to an aldose acceptor, via a covalent intermediate with the cofactor thiamine pyrophosphate.</text>
</comment>
<evidence type="ECO:0000256" key="10">
    <source>
        <dbReference type="PIRSR" id="PIRSR605478-1"/>
    </source>
</evidence>
<keyword evidence="15" id="KW-0106">Calcium</keyword>
<feature type="binding site" evidence="12">
    <location>
        <position position="157"/>
    </location>
    <ligand>
        <name>thiamine diphosphate</name>
        <dbReference type="ChEBI" id="CHEBI:58937"/>
    </ligand>
</feature>
<comment type="cofactor">
    <cofactor evidence="13">
        <name>Mg(2+)</name>
        <dbReference type="ChEBI" id="CHEBI:18420"/>
    </cofactor>
    <text evidence="13">Binds 1 Mg(2+) ion per subunit. Can also utilize other divalent metal cations, such as Ca(2+), Mn(2+) and Co(2+).</text>
</comment>
<evidence type="ECO:0000256" key="6">
    <source>
        <dbReference type="ARBA" id="ARBA00022723"/>
    </source>
</evidence>
<evidence type="ECO:0000256" key="7">
    <source>
        <dbReference type="ARBA" id="ARBA00022842"/>
    </source>
</evidence>
<dbReference type="Proteomes" id="UP001431209">
    <property type="component" value="Unassembled WGS sequence"/>
</dbReference>
<evidence type="ECO:0000256" key="15">
    <source>
        <dbReference type="RuleBase" id="RU004996"/>
    </source>
</evidence>
<dbReference type="CDD" id="cd07033">
    <property type="entry name" value="TPP_PYR_DXS_TK_like"/>
    <property type="match status" value="1"/>
</dbReference>
<feature type="binding site" evidence="11">
    <location>
        <position position="463"/>
    </location>
    <ligand>
        <name>substrate</name>
    </ligand>
</feature>
<dbReference type="GO" id="GO:0006098">
    <property type="term" value="P:pentose-phosphate shunt"/>
    <property type="evidence" value="ECO:0007669"/>
    <property type="project" value="TreeGrafter"/>
</dbReference>
<feature type="domain" description="Transketolase-like pyrimidine-binding" evidence="16">
    <location>
        <begin position="355"/>
        <end position="527"/>
    </location>
</feature>
<feature type="binding site" evidence="11">
    <location>
        <position position="522"/>
    </location>
    <ligand>
        <name>substrate</name>
    </ligand>
</feature>
<evidence type="ECO:0000256" key="2">
    <source>
        <dbReference type="ARBA" id="ARBA00007131"/>
    </source>
</evidence>
<evidence type="ECO:0000256" key="9">
    <source>
        <dbReference type="ARBA" id="ARBA00049473"/>
    </source>
</evidence>
<comment type="cofactor">
    <cofactor evidence="12">
        <name>thiamine diphosphate</name>
        <dbReference type="ChEBI" id="CHEBI:58937"/>
    </cofactor>
    <text evidence="12">Binds 1 thiamine pyrophosphate per subunit. During the reaction, the substrate forms a covalent intermediate with the cofactor.</text>
</comment>
<dbReference type="InterPro" id="IPR009014">
    <property type="entry name" value="Transketo_C/PFOR_II"/>
</dbReference>
<feature type="binding site" evidence="12">
    <location>
        <position position="439"/>
    </location>
    <ligand>
        <name>thiamine diphosphate</name>
        <dbReference type="ChEBI" id="CHEBI:58937"/>
    </ligand>
</feature>
<dbReference type="FunFam" id="3.40.50.970:FF:000004">
    <property type="entry name" value="Transketolase"/>
    <property type="match status" value="1"/>
</dbReference>
<dbReference type="PANTHER" id="PTHR43522">
    <property type="entry name" value="TRANSKETOLASE"/>
    <property type="match status" value="1"/>
</dbReference>
<comment type="catalytic activity">
    <reaction evidence="9 15">
        <text>D-sedoheptulose 7-phosphate + D-glyceraldehyde 3-phosphate = aldehydo-D-ribose 5-phosphate + D-xylulose 5-phosphate</text>
        <dbReference type="Rhea" id="RHEA:10508"/>
        <dbReference type="ChEBI" id="CHEBI:57483"/>
        <dbReference type="ChEBI" id="CHEBI:57737"/>
        <dbReference type="ChEBI" id="CHEBI:58273"/>
        <dbReference type="ChEBI" id="CHEBI:59776"/>
        <dbReference type="EC" id="2.2.1.1"/>
    </reaction>
</comment>
<feature type="binding site" evidence="12">
    <location>
        <position position="67"/>
    </location>
    <ligand>
        <name>thiamine diphosphate</name>
        <dbReference type="ChEBI" id="CHEBI:58937"/>
    </ligand>
</feature>
<comment type="cofactor">
    <cofactor evidence="15">
        <name>Mg(2+)</name>
        <dbReference type="ChEBI" id="CHEBI:18420"/>
    </cofactor>
    <cofactor evidence="15">
        <name>Ca(2+)</name>
        <dbReference type="ChEBI" id="CHEBI:29108"/>
    </cofactor>
    <cofactor evidence="15">
        <name>Mn(2+)</name>
        <dbReference type="ChEBI" id="CHEBI:29035"/>
    </cofactor>
    <cofactor evidence="15">
        <name>Co(2+)</name>
        <dbReference type="ChEBI" id="CHEBI:48828"/>
    </cofactor>
    <text evidence="15">Binds 1 Mg(2+) ion per subunit. Can also utilize other divalent metal cations, such as Ca(2+), Mn(2+) and Co(2+).</text>
</comment>
<proteinExistence type="inferred from homology"/>
<comment type="caution">
    <text evidence="17">The sequence shown here is derived from an EMBL/GenBank/DDBJ whole genome shotgun (WGS) entry which is preliminary data.</text>
</comment>
<dbReference type="EMBL" id="JAOPGA020000891">
    <property type="protein sequence ID" value="KAL0482781.1"/>
    <property type="molecule type" value="Genomic_DNA"/>
</dbReference>
<feature type="binding site" evidence="11">
    <location>
        <position position="27"/>
    </location>
    <ligand>
        <name>substrate</name>
    </ligand>
</feature>
<dbReference type="Gene3D" id="3.40.50.920">
    <property type="match status" value="1"/>
</dbReference>
<dbReference type="SUPFAM" id="SSF52922">
    <property type="entry name" value="TK C-terminal domain-like"/>
    <property type="match status" value="1"/>
</dbReference>
<feature type="binding site" evidence="11">
    <location>
        <position position="262"/>
    </location>
    <ligand>
        <name>substrate</name>
    </ligand>
</feature>
<dbReference type="SMART" id="SM00861">
    <property type="entry name" value="Transket_pyr"/>
    <property type="match status" value="1"/>
</dbReference>
<feature type="binding site" evidence="13">
    <location>
        <position position="156"/>
    </location>
    <ligand>
        <name>Mg(2+)</name>
        <dbReference type="ChEBI" id="CHEBI:18420"/>
    </ligand>
</feature>
<comment type="cofactor">
    <cofactor evidence="1">
        <name>Co(2+)</name>
        <dbReference type="ChEBI" id="CHEBI:48828"/>
    </cofactor>
</comment>
<dbReference type="AlphaFoldDB" id="A0AAW2Z1Y4"/>